<sequence length="305" mass="33067">MLKAIDTPRGAFIAMLVGAALISTTSIFVRYAHVAPTVSAFYRMAFGGVMLLLGLLSFGRWRRLQLRDLVWLLLPAFLFALDLFIWHRSIHDVGPGLATLLGNFQVFVMALAGVWFFHERLGWRFLAGVGLALLGLWLLVGLDWSHASGDYRRGVILGIVTGIAYAGYMLATRYVQNGRVVLDSAQQLCVTSLLCALILALTIVVEGASFSIPDAQSWSALLGLGLVGQVLGWLLLVRAIPQLPPSLVGLLLLLQPSLSFVLDVLLFQRPTVAFDWVGLTLSLLGIFIGTSRKARVAVAPAAAVE</sequence>
<feature type="transmembrane region" description="Helical" evidence="1">
    <location>
        <begin position="12"/>
        <end position="34"/>
    </location>
</feature>
<gene>
    <name evidence="3" type="ORF">ELE36_15515</name>
</gene>
<dbReference type="InterPro" id="IPR000620">
    <property type="entry name" value="EamA_dom"/>
</dbReference>
<organism evidence="3 4">
    <name type="scientific">Pseudolysobacter antarcticus</name>
    <dbReference type="NCBI Taxonomy" id="2511995"/>
    <lineage>
        <taxon>Bacteria</taxon>
        <taxon>Pseudomonadati</taxon>
        <taxon>Pseudomonadota</taxon>
        <taxon>Gammaproteobacteria</taxon>
        <taxon>Lysobacterales</taxon>
        <taxon>Rhodanobacteraceae</taxon>
        <taxon>Pseudolysobacter</taxon>
    </lineage>
</organism>
<dbReference type="GO" id="GO:0016020">
    <property type="term" value="C:membrane"/>
    <property type="evidence" value="ECO:0007669"/>
    <property type="project" value="InterPro"/>
</dbReference>
<dbReference type="InterPro" id="IPR037185">
    <property type="entry name" value="EmrE-like"/>
</dbReference>
<protein>
    <submittedName>
        <fullName evidence="3">DMT family transporter</fullName>
    </submittedName>
</protein>
<keyword evidence="4" id="KW-1185">Reference proteome</keyword>
<dbReference type="SUPFAM" id="SSF103481">
    <property type="entry name" value="Multidrug resistance efflux transporter EmrE"/>
    <property type="match status" value="2"/>
</dbReference>
<dbReference type="Proteomes" id="UP000291562">
    <property type="component" value="Chromosome"/>
</dbReference>
<keyword evidence="1" id="KW-0472">Membrane</keyword>
<feature type="transmembrane region" description="Helical" evidence="1">
    <location>
        <begin position="93"/>
        <end position="116"/>
    </location>
</feature>
<feature type="transmembrane region" description="Helical" evidence="1">
    <location>
        <begin position="70"/>
        <end position="87"/>
    </location>
</feature>
<feature type="transmembrane region" description="Helical" evidence="1">
    <location>
        <begin position="187"/>
        <end position="205"/>
    </location>
</feature>
<dbReference type="PANTHER" id="PTHR22911:SF102">
    <property type="entry name" value="MEMBRANE PROTEIN"/>
    <property type="match status" value="1"/>
</dbReference>
<name>A0A411HM92_9GAMM</name>
<proteinExistence type="predicted"/>
<feature type="transmembrane region" description="Helical" evidence="1">
    <location>
        <begin position="217"/>
        <end position="236"/>
    </location>
</feature>
<feature type="domain" description="EamA" evidence="2">
    <location>
        <begin position="12"/>
        <end position="140"/>
    </location>
</feature>
<keyword evidence="1" id="KW-1133">Transmembrane helix</keyword>
<accession>A0A411HM92</accession>
<keyword evidence="1" id="KW-0812">Transmembrane</keyword>
<dbReference type="Pfam" id="PF00892">
    <property type="entry name" value="EamA"/>
    <property type="match status" value="2"/>
</dbReference>
<feature type="transmembrane region" description="Helical" evidence="1">
    <location>
        <begin position="248"/>
        <end position="267"/>
    </location>
</feature>
<dbReference type="AlphaFoldDB" id="A0A411HM92"/>
<feature type="transmembrane region" description="Helical" evidence="1">
    <location>
        <begin position="123"/>
        <end position="142"/>
    </location>
</feature>
<evidence type="ECO:0000259" key="2">
    <source>
        <dbReference type="Pfam" id="PF00892"/>
    </source>
</evidence>
<evidence type="ECO:0000313" key="3">
    <source>
        <dbReference type="EMBL" id="QBB71652.1"/>
    </source>
</evidence>
<dbReference type="EMBL" id="CP035704">
    <property type="protein sequence ID" value="QBB71652.1"/>
    <property type="molecule type" value="Genomic_DNA"/>
</dbReference>
<dbReference type="KEGG" id="xbc:ELE36_15515"/>
<evidence type="ECO:0000256" key="1">
    <source>
        <dbReference type="SAM" id="Phobius"/>
    </source>
</evidence>
<reference evidence="3 4" key="1">
    <citation type="submission" date="2019-01" db="EMBL/GenBank/DDBJ databases">
        <title>Pseudolysobacter antarctica gen. nov., sp. nov., isolated from Fildes Peninsula, Antarctica.</title>
        <authorList>
            <person name="Wei Z."/>
            <person name="Peng F."/>
        </authorList>
    </citation>
    <scope>NUCLEOTIDE SEQUENCE [LARGE SCALE GENOMIC DNA]</scope>
    <source>
        <strain evidence="3 4">AQ6-296</strain>
    </source>
</reference>
<dbReference type="OrthoDB" id="5625838at2"/>
<evidence type="ECO:0000313" key="4">
    <source>
        <dbReference type="Proteomes" id="UP000291562"/>
    </source>
</evidence>
<feature type="transmembrane region" description="Helical" evidence="1">
    <location>
        <begin position="154"/>
        <end position="175"/>
    </location>
</feature>
<dbReference type="RefSeq" id="WP_129834865.1">
    <property type="nucleotide sequence ID" value="NZ_CP035704.1"/>
</dbReference>
<feature type="transmembrane region" description="Helical" evidence="1">
    <location>
        <begin position="273"/>
        <end position="290"/>
    </location>
</feature>
<feature type="domain" description="EamA" evidence="2">
    <location>
        <begin position="153"/>
        <end position="288"/>
    </location>
</feature>
<dbReference type="PANTHER" id="PTHR22911">
    <property type="entry name" value="ACYL-MALONYL CONDENSING ENZYME-RELATED"/>
    <property type="match status" value="1"/>
</dbReference>
<feature type="transmembrane region" description="Helical" evidence="1">
    <location>
        <begin position="40"/>
        <end position="58"/>
    </location>
</feature>